<evidence type="ECO:0000259" key="5">
    <source>
        <dbReference type="PROSITE" id="PS50949"/>
    </source>
</evidence>
<dbReference type="RefSeq" id="WP_179748707.1">
    <property type="nucleotide sequence ID" value="NZ_JACCBU010000001.1"/>
</dbReference>
<evidence type="ECO:0000313" key="7">
    <source>
        <dbReference type="Proteomes" id="UP000569914"/>
    </source>
</evidence>
<evidence type="ECO:0000256" key="4">
    <source>
        <dbReference type="SAM" id="MobiDB-lite"/>
    </source>
</evidence>
<sequence length="240" mass="26769">MTATGATGPTDDRLNPPSLVRLAADAIRKSILAGEFEPGERLREERLTERLAISRPPLREALRILENEGLITTLPRRGATVTTLTDRDVFEILTLRGALERMAFELGIPVARPELLDRPRAALEEMGRCAREEDRGALVQAGYAFHSALVGIADHRRLSATYESVHQQVLLCMARNLIARETYYEDLEQHVARHRTLFELVESGDRKAALAELAVHGEDSFEKLSGPRRRTSPRSTPASQ</sequence>
<evidence type="ECO:0000256" key="3">
    <source>
        <dbReference type="ARBA" id="ARBA00023163"/>
    </source>
</evidence>
<dbReference type="InterPro" id="IPR036390">
    <property type="entry name" value="WH_DNA-bd_sf"/>
</dbReference>
<dbReference type="PROSITE" id="PS50949">
    <property type="entry name" value="HTH_GNTR"/>
    <property type="match status" value="1"/>
</dbReference>
<feature type="domain" description="HTH gntR-type" evidence="5">
    <location>
        <begin position="17"/>
        <end position="84"/>
    </location>
</feature>
<dbReference type="InterPro" id="IPR011711">
    <property type="entry name" value="GntR_C"/>
</dbReference>
<evidence type="ECO:0000256" key="2">
    <source>
        <dbReference type="ARBA" id="ARBA00023125"/>
    </source>
</evidence>
<dbReference type="Gene3D" id="1.10.10.10">
    <property type="entry name" value="Winged helix-like DNA-binding domain superfamily/Winged helix DNA-binding domain"/>
    <property type="match status" value="1"/>
</dbReference>
<dbReference type="Pfam" id="PF07729">
    <property type="entry name" value="FCD"/>
    <property type="match status" value="1"/>
</dbReference>
<dbReference type="SUPFAM" id="SSF48008">
    <property type="entry name" value="GntR ligand-binding domain-like"/>
    <property type="match status" value="1"/>
</dbReference>
<dbReference type="PANTHER" id="PTHR43537:SF5">
    <property type="entry name" value="UXU OPERON TRANSCRIPTIONAL REGULATOR"/>
    <property type="match status" value="1"/>
</dbReference>
<protein>
    <submittedName>
        <fullName evidence="6">DNA-binding GntR family transcriptional regulator</fullName>
    </submittedName>
</protein>
<keyword evidence="2 6" id="KW-0238">DNA-binding</keyword>
<dbReference type="InterPro" id="IPR000524">
    <property type="entry name" value="Tscrpt_reg_HTH_GntR"/>
</dbReference>
<organism evidence="6 7">
    <name type="scientific">Microlunatus parietis</name>
    <dbReference type="NCBI Taxonomy" id="682979"/>
    <lineage>
        <taxon>Bacteria</taxon>
        <taxon>Bacillati</taxon>
        <taxon>Actinomycetota</taxon>
        <taxon>Actinomycetes</taxon>
        <taxon>Propionibacteriales</taxon>
        <taxon>Propionibacteriaceae</taxon>
        <taxon>Microlunatus</taxon>
    </lineage>
</organism>
<proteinExistence type="predicted"/>
<accession>A0A7Y9I489</accession>
<dbReference type="GO" id="GO:0003700">
    <property type="term" value="F:DNA-binding transcription factor activity"/>
    <property type="evidence" value="ECO:0007669"/>
    <property type="project" value="InterPro"/>
</dbReference>
<name>A0A7Y9I489_9ACTN</name>
<keyword evidence="1" id="KW-0805">Transcription regulation</keyword>
<dbReference type="InterPro" id="IPR008920">
    <property type="entry name" value="TF_FadR/GntR_C"/>
</dbReference>
<comment type="caution">
    <text evidence="6">The sequence shown here is derived from an EMBL/GenBank/DDBJ whole genome shotgun (WGS) entry which is preliminary data.</text>
</comment>
<dbReference type="SMART" id="SM00895">
    <property type="entry name" value="FCD"/>
    <property type="match status" value="1"/>
</dbReference>
<dbReference type="EMBL" id="JACCBU010000001">
    <property type="protein sequence ID" value="NYE69741.1"/>
    <property type="molecule type" value="Genomic_DNA"/>
</dbReference>
<keyword evidence="3" id="KW-0804">Transcription</keyword>
<dbReference type="Proteomes" id="UP000569914">
    <property type="component" value="Unassembled WGS sequence"/>
</dbReference>
<dbReference type="Pfam" id="PF00392">
    <property type="entry name" value="GntR"/>
    <property type="match status" value="1"/>
</dbReference>
<dbReference type="Gene3D" id="1.20.120.530">
    <property type="entry name" value="GntR ligand-binding domain-like"/>
    <property type="match status" value="1"/>
</dbReference>
<evidence type="ECO:0000313" key="6">
    <source>
        <dbReference type="EMBL" id="NYE69741.1"/>
    </source>
</evidence>
<feature type="region of interest" description="Disordered" evidence="4">
    <location>
        <begin position="220"/>
        <end position="240"/>
    </location>
</feature>
<dbReference type="InterPro" id="IPR036388">
    <property type="entry name" value="WH-like_DNA-bd_sf"/>
</dbReference>
<dbReference type="PRINTS" id="PR00035">
    <property type="entry name" value="HTHGNTR"/>
</dbReference>
<dbReference type="PANTHER" id="PTHR43537">
    <property type="entry name" value="TRANSCRIPTIONAL REGULATOR, GNTR FAMILY"/>
    <property type="match status" value="1"/>
</dbReference>
<dbReference type="SUPFAM" id="SSF46785">
    <property type="entry name" value="Winged helix' DNA-binding domain"/>
    <property type="match status" value="1"/>
</dbReference>
<keyword evidence="7" id="KW-1185">Reference proteome</keyword>
<dbReference type="SMART" id="SM00345">
    <property type="entry name" value="HTH_GNTR"/>
    <property type="match status" value="1"/>
</dbReference>
<dbReference type="AlphaFoldDB" id="A0A7Y9I489"/>
<gene>
    <name evidence="6" type="ORF">BKA15_001070</name>
</gene>
<reference evidence="6 7" key="1">
    <citation type="submission" date="2020-07" db="EMBL/GenBank/DDBJ databases">
        <title>Sequencing the genomes of 1000 actinobacteria strains.</title>
        <authorList>
            <person name="Klenk H.-P."/>
        </authorList>
    </citation>
    <scope>NUCLEOTIDE SEQUENCE [LARGE SCALE GENOMIC DNA]</scope>
    <source>
        <strain evidence="6 7">DSM 22083</strain>
    </source>
</reference>
<evidence type="ECO:0000256" key="1">
    <source>
        <dbReference type="ARBA" id="ARBA00023015"/>
    </source>
</evidence>
<dbReference type="GO" id="GO:0003677">
    <property type="term" value="F:DNA binding"/>
    <property type="evidence" value="ECO:0007669"/>
    <property type="project" value="UniProtKB-KW"/>
</dbReference>
<dbReference type="CDD" id="cd07377">
    <property type="entry name" value="WHTH_GntR"/>
    <property type="match status" value="1"/>
</dbReference>